<dbReference type="InterPro" id="IPR005467">
    <property type="entry name" value="His_kinase_dom"/>
</dbReference>
<evidence type="ECO:0000256" key="9">
    <source>
        <dbReference type="ARBA" id="ARBA00022777"/>
    </source>
</evidence>
<dbReference type="EC" id="2.7.13.3" evidence="3"/>
<dbReference type="SUPFAM" id="SSF55874">
    <property type="entry name" value="ATPase domain of HSP90 chaperone/DNA topoisomerase II/histidine kinase"/>
    <property type="match status" value="1"/>
</dbReference>
<evidence type="ECO:0000256" key="14">
    <source>
        <dbReference type="SAM" id="Coils"/>
    </source>
</evidence>
<dbReference type="Gene3D" id="1.10.287.130">
    <property type="match status" value="1"/>
</dbReference>
<feature type="transmembrane region" description="Helical" evidence="15">
    <location>
        <begin position="20"/>
        <end position="42"/>
    </location>
</feature>
<dbReference type="InterPro" id="IPR036097">
    <property type="entry name" value="HisK_dim/P_sf"/>
</dbReference>
<evidence type="ECO:0000256" key="5">
    <source>
        <dbReference type="ARBA" id="ARBA00022553"/>
    </source>
</evidence>
<feature type="transmembrane region" description="Helical" evidence="15">
    <location>
        <begin position="378"/>
        <end position="401"/>
    </location>
</feature>
<proteinExistence type="predicted"/>
<keyword evidence="6" id="KW-0808">Transferase</keyword>
<comment type="catalytic activity">
    <reaction evidence="1">
        <text>ATP + protein L-histidine = ADP + protein N-phospho-L-histidine.</text>
        <dbReference type="EC" id="2.7.13.3"/>
    </reaction>
</comment>
<dbReference type="GO" id="GO:0005886">
    <property type="term" value="C:plasma membrane"/>
    <property type="evidence" value="ECO:0007669"/>
    <property type="project" value="UniProtKB-SubCell"/>
</dbReference>
<evidence type="ECO:0000256" key="1">
    <source>
        <dbReference type="ARBA" id="ARBA00000085"/>
    </source>
</evidence>
<dbReference type="PANTHER" id="PTHR45528:SF1">
    <property type="entry name" value="SENSOR HISTIDINE KINASE CPXA"/>
    <property type="match status" value="1"/>
</dbReference>
<feature type="transmembrane region" description="Helical" evidence="15">
    <location>
        <begin position="407"/>
        <end position="429"/>
    </location>
</feature>
<evidence type="ECO:0000313" key="18">
    <source>
        <dbReference type="Proteomes" id="UP000886723"/>
    </source>
</evidence>
<keyword evidence="4" id="KW-1003">Cell membrane</keyword>
<name>A0A9D1T6M3_9FIRM</name>
<dbReference type="PANTHER" id="PTHR45528">
    <property type="entry name" value="SENSOR HISTIDINE KINASE CPXA"/>
    <property type="match status" value="1"/>
</dbReference>
<dbReference type="SMART" id="SM00387">
    <property type="entry name" value="HATPase_c"/>
    <property type="match status" value="1"/>
</dbReference>
<keyword evidence="7 15" id="KW-0812">Transmembrane</keyword>
<comment type="caution">
    <text evidence="17">The sequence shown here is derived from an EMBL/GenBank/DDBJ whole genome shotgun (WGS) entry which is preliminary data.</text>
</comment>
<reference evidence="17" key="2">
    <citation type="journal article" date="2021" name="PeerJ">
        <title>Extensive microbial diversity within the chicken gut microbiome revealed by metagenomics and culture.</title>
        <authorList>
            <person name="Gilroy R."/>
            <person name="Ravi A."/>
            <person name="Getino M."/>
            <person name="Pursley I."/>
            <person name="Horton D.L."/>
            <person name="Alikhan N.F."/>
            <person name="Baker D."/>
            <person name="Gharbi K."/>
            <person name="Hall N."/>
            <person name="Watson M."/>
            <person name="Adriaenssens E.M."/>
            <person name="Foster-Nyarko E."/>
            <person name="Jarju S."/>
            <person name="Secka A."/>
            <person name="Antonio M."/>
            <person name="Oren A."/>
            <person name="Chaudhuri R.R."/>
            <person name="La Ragione R."/>
            <person name="Hildebrand F."/>
            <person name="Pallen M.J."/>
        </authorList>
    </citation>
    <scope>NUCLEOTIDE SEQUENCE</scope>
    <source>
        <strain evidence="17">ChiBcec2-4451</strain>
    </source>
</reference>
<feature type="transmembrane region" description="Helical" evidence="15">
    <location>
        <begin position="465"/>
        <end position="482"/>
    </location>
</feature>
<dbReference type="CDD" id="cd00082">
    <property type="entry name" value="HisKA"/>
    <property type="match status" value="1"/>
</dbReference>
<dbReference type="PROSITE" id="PS50109">
    <property type="entry name" value="HIS_KIN"/>
    <property type="match status" value="1"/>
</dbReference>
<evidence type="ECO:0000256" key="11">
    <source>
        <dbReference type="ARBA" id="ARBA00022989"/>
    </source>
</evidence>
<evidence type="ECO:0000256" key="3">
    <source>
        <dbReference type="ARBA" id="ARBA00012438"/>
    </source>
</evidence>
<keyword evidence="10" id="KW-0067">ATP-binding</keyword>
<dbReference type="Pfam" id="PF00512">
    <property type="entry name" value="HisKA"/>
    <property type="match status" value="1"/>
</dbReference>
<dbReference type="InterPro" id="IPR036890">
    <property type="entry name" value="HATPase_C_sf"/>
</dbReference>
<evidence type="ECO:0000259" key="16">
    <source>
        <dbReference type="PROSITE" id="PS50109"/>
    </source>
</evidence>
<dbReference type="Pfam" id="PF02518">
    <property type="entry name" value="HATPase_c"/>
    <property type="match status" value="1"/>
</dbReference>
<organism evidence="17 18">
    <name type="scientific">Candidatus Pullilachnospira stercoravium</name>
    <dbReference type="NCBI Taxonomy" id="2840913"/>
    <lineage>
        <taxon>Bacteria</taxon>
        <taxon>Bacillati</taxon>
        <taxon>Bacillota</taxon>
        <taxon>Clostridia</taxon>
        <taxon>Lachnospirales</taxon>
        <taxon>Lachnospiraceae</taxon>
        <taxon>Lachnospiraceae incertae sedis</taxon>
        <taxon>Candidatus Pullilachnospira</taxon>
    </lineage>
</organism>
<dbReference type="Proteomes" id="UP000886723">
    <property type="component" value="Unassembled WGS sequence"/>
</dbReference>
<keyword evidence="9 17" id="KW-0418">Kinase</keyword>
<evidence type="ECO:0000313" key="17">
    <source>
        <dbReference type="EMBL" id="HIV13004.1"/>
    </source>
</evidence>
<accession>A0A9D1T6M3</accession>
<sequence>MEEKKGRGVFFGQPVRILTIVVTLLSVMIFSGCAAMLITLSANGMDLDQVLSRPTEKSYETTQQFGYNVVEYMSRVSQVVGYGKPFLTDGELDLKKTVDITDLEAASGDQSEDTSYTVKTLREMADREGEFSELIYSAENMAYTYDEGASASEASEDSGYSEEFVYLYENGRTLERECGLPASGVSLADYARENSDTVSLLDLYKSLDDALSQMSSYMGMAEILGEQQTNLRYYVEDLDTNAIYTNVEKWRNGYVEDPALAESSGDFAFTGIRNGGTLESEADTDAEEYLREIYASSPVAAENERIVLLVDTSYPVYDQIASSAAFYERYAAWGNIFVIGLLASFLTGILGTVLLTVQTGRVREDRRLHLRGTDKLPTEVVAAVAGVALFVMIGMGIAAGSTGTTDYWTVLIPLVLMELGAAAVFFWFYTSLVRRAKGKLLWKSSLSYNILVSCKKVYSARTTSGQMITAFILLMLGNMFVLLTFGGFGVFLALIADGIVLLYLIKEGAGRQVIRNGLARIAGGELDFKIDEKDLTGDNREMAEAVNHVGDGLKRAVQETVKSERLKADLITNVSHDIKTPLTSIINYVDLLKRENIEDPKIKGYIEVLDSKSQRLKQLTEDLVEASKISSGNIVLDMRPINLGELVWQTNGEFEEKFSARGLEIVSKIPDRPVKIMADGRRMWRVVENLYNNVAKYAMPHTRVYVAVRQIGCRVIFELKNISENSLNSVNPEELTGRFVRGDVSRSTEGSGLGLSIAKNLVKLQKGTFDIYLDGDLFKVTITFAAADQEPQQAETAEYKQ</sequence>
<evidence type="ECO:0000256" key="6">
    <source>
        <dbReference type="ARBA" id="ARBA00022679"/>
    </source>
</evidence>
<protein>
    <recommendedName>
        <fullName evidence="3">histidine kinase</fullName>
        <ecNumber evidence="3">2.7.13.3</ecNumber>
    </recommendedName>
</protein>
<keyword evidence="12" id="KW-0902">Two-component regulatory system</keyword>
<dbReference type="InterPro" id="IPR003594">
    <property type="entry name" value="HATPase_dom"/>
</dbReference>
<dbReference type="SUPFAM" id="SSF47384">
    <property type="entry name" value="Homodimeric domain of signal transducing histidine kinase"/>
    <property type="match status" value="1"/>
</dbReference>
<dbReference type="InterPro" id="IPR003661">
    <property type="entry name" value="HisK_dim/P_dom"/>
</dbReference>
<gene>
    <name evidence="17" type="ORF">IAA63_07690</name>
</gene>
<keyword evidence="5" id="KW-0597">Phosphoprotein</keyword>
<dbReference type="EMBL" id="DVON01000167">
    <property type="protein sequence ID" value="HIV13004.1"/>
    <property type="molecule type" value="Genomic_DNA"/>
</dbReference>
<keyword evidence="11 15" id="KW-1133">Transmembrane helix</keyword>
<feature type="transmembrane region" description="Helical" evidence="15">
    <location>
        <begin position="330"/>
        <end position="357"/>
    </location>
</feature>
<evidence type="ECO:0000256" key="15">
    <source>
        <dbReference type="SAM" id="Phobius"/>
    </source>
</evidence>
<evidence type="ECO:0000256" key="10">
    <source>
        <dbReference type="ARBA" id="ARBA00022840"/>
    </source>
</evidence>
<evidence type="ECO:0000256" key="7">
    <source>
        <dbReference type="ARBA" id="ARBA00022692"/>
    </source>
</evidence>
<dbReference type="GO" id="GO:0000155">
    <property type="term" value="F:phosphorelay sensor kinase activity"/>
    <property type="evidence" value="ECO:0007669"/>
    <property type="project" value="InterPro"/>
</dbReference>
<dbReference type="Gene3D" id="3.30.565.10">
    <property type="entry name" value="Histidine kinase-like ATPase, C-terminal domain"/>
    <property type="match status" value="1"/>
</dbReference>
<keyword evidence="8" id="KW-0547">Nucleotide-binding</keyword>
<feature type="domain" description="Histidine kinase" evidence="16">
    <location>
        <begin position="573"/>
        <end position="788"/>
    </location>
</feature>
<evidence type="ECO:0000256" key="8">
    <source>
        <dbReference type="ARBA" id="ARBA00022741"/>
    </source>
</evidence>
<keyword evidence="14" id="KW-0175">Coiled coil</keyword>
<evidence type="ECO:0000256" key="13">
    <source>
        <dbReference type="ARBA" id="ARBA00023136"/>
    </source>
</evidence>
<dbReference type="AlphaFoldDB" id="A0A9D1T6M3"/>
<dbReference type="InterPro" id="IPR050398">
    <property type="entry name" value="HssS/ArlS-like"/>
</dbReference>
<evidence type="ECO:0000256" key="12">
    <source>
        <dbReference type="ARBA" id="ARBA00023012"/>
    </source>
</evidence>
<evidence type="ECO:0000256" key="4">
    <source>
        <dbReference type="ARBA" id="ARBA00022475"/>
    </source>
</evidence>
<dbReference type="PROSITE" id="PS51257">
    <property type="entry name" value="PROKAR_LIPOPROTEIN"/>
    <property type="match status" value="1"/>
</dbReference>
<keyword evidence="13 15" id="KW-0472">Membrane</keyword>
<dbReference type="GO" id="GO:0005524">
    <property type="term" value="F:ATP binding"/>
    <property type="evidence" value="ECO:0007669"/>
    <property type="project" value="UniProtKB-KW"/>
</dbReference>
<evidence type="ECO:0000256" key="2">
    <source>
        <dbReference type="ARBA" id="ARBA00004651"/>
    </source>
</evidence>
<reference evidence="17" key="1">
    <citation type="submission" date="2020-10" db="EMBL/GenBank/DDBJ databases">
        <authorList>
            <person name="Gilroy R."/>
        </authorList>
    </citation>
    <scope>NUCLEOTIDE SEQUENCE</scope>
    <source>
        <strain evidence="17">ChiBcec2-4451</strain>
    </source>
</reference>
<dbReference type="SMART" id="SM00388">
    <property type="entry name" value="HisKA"/>
    <property type="match status" value="1"/>
</dbReference>
<comment type="subcellular location">
    <subcellularLocation>
        <location evidence="2">Cell membrane</location>
        <topology evidence="2">Multi-pass membrane protein</topology>
    </subcellularLocation>
</comment>
<feature type="coiled-coil region" evidence="14">
    <location>
        <begin position="602"/>
        <end position="629"/>
    </location>
</feature>